<gene>
    <name evidence="1" type="ORF">GCM10022277_23270</name>
</gene>
<accession>A0ABP7MQ81</accession>
<dbReference type="Pfam" id="PF10707">
    <property type="entry name" value="YrbL-PhoP_reg"/>
    <property type="match status" value="1"/>
</dbReference>
<evidence type="ECO:0000313" key="2">
    <source>
        <dbReference type="Proteomes" id="UP001501565"/>
    </source>
</evidence>
<keyword evidence="2" id="KW-1185">Reference proteome</keyword>
<name>A0ABP7MQ81_9GAMM</name>
<protein>
    <recommendedName>
        <fullName evidence="3">PhoP regulatory network protein YrbL</fullName>
    </recommendedName>
</protein>
<dbReference type="Proteomes" id="UP001501565">
    <property type="component" value="Unassembled WGS sequence"/>
</dbReference>
<dbReference type="RefSeq" id="WP_344798702.1">
    <property type="nucleotide sequence ID" value="NZ_BAABBN010000007.1"/>
</dbReference>
<dbReference type="InterPro" id="IPR019647">
    <property type="entry name" value="PhoP_reg_network_YrbL"/>
</dbReference>
<proteinExistence type="predicted"/>
<organism evidence="1 2">
    <name type="scientific">Litoribacillus peritrichatus</name>
    <dbReference type="NCBI Taxonomy" id="718191"/>
    <lineage>
        <taxon>Bacteria</taxon>
        <taxon>Pseudomonadati</taxon>
        <taxon>Pseudomonadota</taxon>
        <taxon>Gammaproteobacteria</taxon>
        <taxon>Oceanospirillales</taxon>
        <taxon>Oceanospirillaceae</taxon>
        <taxon>Litoribacillus</taxon>
    </lineage>
</organism>
<reference evidence="2" key="1">
    <citation type="journal article" date="2019" name="Int. J. Syst. Evol. Microbiol.">
        <title>The Global Catalogue of Microorganisms (GCM) 10K type strain sequencing project: providing services to taxonomists for standard genome sequencing and annotation.</title>
        <authorList>
            <consortium name="The Broad Institute Genomics Platform"/>
            <consortium name="The Broad Institute Genome Sequencing Center for Infectious Disease"/>
            <person name="Wu L."/>
            <person name="Ma J."/>
        </authorList>
    </citation>
    <scope>NUCLEOTIDE SEQUENCE [LARGE SCALE GENOMIC DNA]</scope>
    <source>
        <strain evidence="2">JCM 17551</strain>
    </source>
</reference>
<comment type="caution">
    <text evidence="1">The sequence shown here is derived from an EMBL/GenBank/DDBJ whole genome shotgun (WGS) entry which is preliminary data.</text>
</comment>
<sequence length="209" mass="23924">MGKPISLTHETPFAVGDHKAVYIHPNDSSLLIKVVHEAGLEALKAKYPWSMRFRRLPNYWEFLHEMVEHLAVRELMSPAESYIENVIGLVDTDLGVGMIVEAIRSPTGEVAPTLRNLIQGNTFKQKHEDALNEILDWIVNTNVIIRELTTTNMVWNDTTQRFVIIDGIGSKPLLTLRSFSKRYNKRSNFKKSQKLKMWVQEGLSKHASQ</sequence>
<evidence type="ECO:0008006" key="3">
    <source>
        <dbReference type="Google" id="ProtNLM"/>
    </source>
</evidence>
<evidence type="ECO:0000313" key="1">
    <source>
        <dbReference type="EMBL" id="GAA3926534.1"/>
    </source>
</evidence>
<dbReference type="EMBL" id="BAABBN010000007">
    <property type="protein sequence ID" value="GAA3926534.1"/>
    <property type="molecule type" value="Genomic_DNA"/>
</dbReference>